<keyword evidence="3" id="KW-1185">Reference proteome</keyword>
<dbReference type="EMBL" id="JBHULV010000005">
    <property type="protein sequence ID" value="MFD2730276.1"/>
    <property type="molecule type" value="Genomic_DNA"/>
</dbReference>
<organism evidence="2 3">
    <name type="scientific">Pedobacter alpinus</name>
    <dbReference type="NCBI Taxonomy" id="1590643"/>
    <lineage>
        <taxon>Bacteria</taxon>
        <taxon>Pseudomonadati</taxon>
        <taxon>Bacteroidota</taxon>
        <taxon>Sphingobacteriia</taxon>
        <taxon>Sphingobacteriales</taxon>
        <taxon>Sphingobacteriaceae</taxon>
        <taxon>Pedobacter</taxon>
    </lineage>
</organism>
<gene>
    <name evidence="2" type="ORF">ACFSSE_01015</name>
</gene>
<keyword evidence="1" id="KW-0175">Coiled coil</keyword>
<name>A0ABW5TME9_9SPHI</name>
<dbReference type="RefSeq" id="WP_379041049.1">
    <property type="nucleotide sequence ID" value="NZ_JBHSKW010000006.1"/>
</dbReference>
<evidence type="ECO:0000313" key="2">
    <source>
        <dbReference type="EMBL" id="MFD2730276.1"/>
    </source>
</evidence>
<evidence type="ECO:0000313" key="3">
    <source>
        <dbReference type="Proteomes" id="UP001597546"/>
    </source>
</evidence>
<dbReference type="Proteomes" id="UP001597546">
    <property type="component" value="Unassembled WGS sequence"/>
</dbReference>
<feature type="coiled-coil region" evidence="1">
    <location>
        <begin position="100"/>
        <end position="134"/>
    </location>
</feature>
<evidence type="ECO:0000256" key="1">
    <source>
        <dbReference type="SAM" id="Coils"/>
    </source>
</evidence>
<proteinExistence type="predicted"/>
<protein>
    <submittedName>
        <fullName evidence="2">Uncharacterized protein</fullName>
    </submittedName>
</protein>
<reference evidence="3" key="1">
    <citation type="journal article" date="2019" name="Int. J. Syst. Evol. Microbiol.">
        <title>The Global Catalogue of Microorganisms (GCM) 10K type strain sequencing project: providing services to taxonomists for standard genome sequencing and annotation.</title>
        <authorList>
            <consortium name="The Broad Institute Genomics Platform"/>
            <consortium name="The Broad Institute Genome Sequencing Center for Infectious Disease"/>
            <person name="Wu L."/>
            <person name="Ma J."/>
        </authorList>
    </citation>
    <scope>NUCLEOTIDE SEQUENCE [LARGE SCALE GENOMIC DNA]</scope>
    <source>
        <strain evidence="3">KCTC 42456</strain>
    </source>
</reference>
<accession>A0ABW5TME9</accession>
<sequence>MEGHNSGLTAWTDLIINRDAGNVGIGTPNPDEKLTVKGKIHAEEVRVDLSVPGPDYVFEKQYKLTPLAEIQKYISVNKHLPEVPSAKEMEQNGINLSEMNMLLLKKVEELTLHLINLQQENNNLNNRVRILENK</sequence>
<comment type="caution">
    <text evidence="2">The sequence shown here is derived from an EMBL/GenBank/DDBJ whole genome shotgun (WGS) entry which is preliminary data.</text>
</comment>